<evidence type="ECO:0000259" key="1">
    <source>
        <dbReference type="Pfam" id="PF02854"/>
    </source>
</evidence>
<dbReference type="Pfam" id="PF02854">
    <property type="entry name" value="MIF4G"/>
    <property type="match status" value="1"/>
</dbReference>
<protein>
    <submittedName>
        <fullName evidence="3">MIF4G domain-containing protein</fullName>
    </submittedName>
</protein>
<feature type="domain" description="MIF4G" evidence="1">
    <location>
        <begin position="4"/>
        <end position="218"/>
    </location>
</feature>
<keyword evidence="2" id="KW-1185">Reference proteome</keyword>
<name>A0A914Y406_9BILA</name>
<proteinExistence type="predicted"/>
<accession>A0A914Y406</accession>
<dbReference type="Gene3D" id="1.25.40.180">
    <property type="match status" value="1"/>
</dbReference>
<dbReference type="InterPro" id="IPR016024">
    <property type="entry name" value="ARM-type_fold"/>
</dbReference>
<reference evidence="3" key="1">
    <citation type="submission" date="2022-11" db="UniProtKB">
        <authorList>
            <consortium name="WormBaseParasite"/>
        </authorList>
    </citation>
    <scope>IDENTIFICATION</scope>
</reference>
<evidence type="ECO:0000313" key="3">
    <source>
        <dbReference type="WBParaSite" id="PSU_v2.g12481.t1"/>
    </source>
</evidence>
<dbReference type="InterPro" id="IPR003890">
    <property type="entry name" value="MIF4G-like_typ-3"/>
</dbReference>
<organism evidence="2 3">
    <name type="scientific">Panagrolaimus superbus</name>
    <dbReference type="NCBI Taxonomy" id="310955"/>
    <lineage>
        <taxon>Eukaryota</taxon>
        <taxon>Metazoa</taxon>
        <taxon>Ecdysozoa</taxon>
        <taxon>Nematoda</taxon>
        <taxon>Chromadorea</taxon>
        <taxon>Rhabditida</taxon>
        <taxon>Tylenchina</taxon>
        <taxon>Panagrolaimomorpha</taxon>
        <taxon>Panagrolaimoidea</taxon>
        <taxon>Panagrolaimidae</taxon>
        <taxon>Panagrolaimus</taxon>
    </lineage>
</organism>
<dbReference type="GO" id="GO:0003723">
    <property type="term" value="F:RNA binding"/>
    <property type="evidence" value="ECO:0007669"/>
    <property type="project" value="InterPro"/>
</dbReference>
<dbReference type="SUPFAM" id="SSF48371">
    <property type="entry name" value="ARM repeat"/>
    <property type="match status" value="1"/>
</dbReference>
<sequence length="292" mass="34024">MFAAVRNLREKLAKTKYNDLLKVIINESVLNDPEVLPTIIDFIFDKVIEESTFAEFYSNICMELELYVSEQNRDTTNVISLFIAVSQKCQNIFEAELTQFLQSIIKTENQLGEEKDPKKCSYLNKQLDKVIETKKHQMFGIFQIIENFIDILFKNVETSRNELMIELVVELIKNIIPFVKRNEGSFLKCWIDDLCYICNIKRTSSNETKVMLKNLTKIINQKVIEINDAAEEIVTKDDRTSTYIIRKWFEGIDYYEVQQNLQPQQPKSISCSSSVKSYCIHCNQSTTTPETD</sequence>
<dbReference type="WBParaSite" id="PSU_v2.g12481.t1">
    <property type="protein sequence ID" value="PSU_v2.g12481.t1"/>
    <property type="gene ID" value="PSU_v2.g12481"/>
</dbReference>
<dbReference type="Proteomes" id="UP000887577">
    <property type="component" value="Unplaced"/>
</dbReference>
<dbReference type="AlphaFoldDB" id="A0A914Y406"/>
<evidence type="ECO:0000313" key="2">
    <source>
        <dbReference type="Proteomes" id="UP000887577"/>
    </source>
</evidence>